<evidence type="ECO:0000313" key="3">
    <source>
        <dbReference type="Proteomes" id="UP001370100"/>
    </source>
</evidence>
<dbReference type="EMBL" id="JBBEGL010000002">
    <property type="protein sequence ID" value="MEJ2886779.1"/>
    <property type="molecule type" value="Genomic_DNA"/>
</dbReference>
<feature type="domain" description="VOC" evidence="1">
    <location>
        <begin position="1"/>
        <end position="118"/>
    </location>
</feature>
<reference evidence="2 3" key="1">
    <citation type="submission" date="2024-03" db="EMBL/GenBank/DDBJ databases">
        <title>Actinomycetospora sp. OC33-EN06, a novel actinomycete isolated from wild orchid (Aerides multiflora).</title>
        <authorList>
            <person name="Suriyachadkun C."/>
        </authorList>
    </citation>
    <scope>NUCLEOTIDE SEQUENCE [LARGE SCALE GENOMIC DNA]</scope>
    <source>
        <strain evidence="2 3">OC33-EN06</strain>
    </source>
</reference>
<organism evidence="2 3">
    <name type="scientific">Actinomycetospora aeridis</name>
    <dbReference type="NCBI Taxonomy" id="3129231"/>
    <lineage>
        <taxon>Bacteria</taxon>
        <taxon>Bacillati</taxon>
        <taxon>Actinomycetota</taxon>
        <taxon>Actinomycetes</taxon>
        <taxon>Pseudonocardiales</taxon>
        <taxon>Pseudonocardiaceae</taxon>
        <taxon>Actinomycetospora</taxon>
    </lineage>
</organism>
<name>A0ABU8N5P1_9PSEU</name>
<dbReference type="InterPro" id="IPR037523">
    <property type="entry name" value="VOC_core"/>
</dbReference>
<accession>A0ABU8N5P1</accession>
<dbReference type="Gene3D" id="3.30.720.110">
    <property type="match status" value="1"/>
</dbReference>
<dbReference type="SUPFAM" id="SSF54593">
    <property type="entry name" value="Glyoxalase/Bleomycin resistance protein/Dihydroxybiphenyl dioxygenase"/>
    <property type="match status" value="1"/>
</dbReference>
<gene>
    <name evidence="2" type="ORF">WCD41_09990</name>
</gene>
<dbReference type="Gene3D" id="3.30.720.120">
    <property type="match status" value="1"/>
</dbReference>
<sequence length="129" mass="13687">MSVYPTLRYQDPEAAIALLRDAFGFTVAAAHRDDAGAVQHAELVQGGGAVMIGPRREGDRFATGRAVIYVAVDEVDAHHDRAVAAGAEVIMGLTDQDYGSREYAAVDGEDNVWSFGTHRPDTTAGSQAP</sequence>
<dbReference type="PANTHER" id="PTHR34109:SF1">
    <property type="entry name" value="VOC DOMAIN-CONTAINING PROTEIN"/>
    <property type="match status" value="1"/>
</dbReference>
<dbReference type="InterPro" id="IPR029068">
    <property type="entry name" value="Glyas_Bleomycin-R_OHBP_Dase"/>
</dbReference>
<protein>
    <submittedName>
        <fullName evidence="2">VOC family protein</fullName>
    </submittedName>
</protein>
<dbReference type="InterPro" id="IPR004360">
    <property type="entry name" value="Glyas_Fos-R_dOase_dom"/>
</dbReference>
<proteinExistence type="predicted"/>
<dbReference type="PANTHER" id="PTHR34109">
    <property type="entry name" value="BNAUNNG04460D PROTEIN-RELATED"/>
    <property type="match status" value="1"/>
</dbReference>
<dbReference type="PROSITE" id="PS51819">
    <property type="entry name" value="VOC"/>
    <property type="match status" value="1"/>
</dbReference>
<evidence type="ECO:0000313" key="2">
    <source>
        <dbReference type="EMBL" id="MEJ2886779.1"/>
    </source>
</evidence>
<dbReference type="Pfam" id="PF00903">
    <property type="entry name" value="Glyoxalase"/>
    <property type="match status" value="1"/>
</dbReference>
<comment type="caution">
    <text evidence="2">The sequence shown here is derived from an EMBL/GenBank/DDBJ whole genome shotgun (WGS) entry which is preliminary data.</text>
</comment>
<evidence type="ECO:0000259" key="1">
    <source>
        <dbReference type="PROSITE" id="PS51819"/>
    </source>
</evidence>
<dbReference type="RefSeq" id="WP_337713240.1">
    <property type="nucleotide sequence ID" value="NZ_JBBEGL010000002.1"/>
</dbReference>
<keyword evidence="3" id="KW-1185">Reference proteome</keyword>
<dbReference type="Proteomes" id="UP001370100">
    <property type="component" value="Unassembled WGS sequence"/>
</dbReference>